<dbReference type="RefSeq" id="WP_048587321.1">
    <property type="nucleotide sequence ID" value="NZ_LFNT01000132.1"/>
</dbReference>
<gene>
    <name evidence="1" type="ORF">ACM01_44880</name>
</gene>
<dbReference type="Proteomes" id="UP000037432">
    <property type="component" value="Unassembled WGS sequence"/>
</dbReference>
<protein>
    <submittedName>
        <fullName evidence="1">Uncharacterized protein</fullName>
    </submittedName>
</protein>
<organism evidence="1 2">
    <name type="scientific">Streptomyces viridochromogenes</name>
    <dbReference type="NCBI Taxonomy" id="1938"/>
    <lineage>
        <taxon>Bacteria</taxon>
        <taxon>Bacillati</taxon>
        <taxon>Actinomycetota</taxon>
        <taxon>Actinomycetes</taxon>
        <taxon>Kitasatosporales</taxon>
        <taxon>Streptomycetaceae</taxon>
        <taxon>Streptomyces</taxon>
    </lineage>
</organism>
<proteinExistence type="predicted"/>
<evidence type="ECO:0000313" key="1">
    <source>
        <dbReference type="EMBL" id="KMS66833.1"/>
    </source>
</evidence>
<reference evidence="1 2" key="1">
    <citation type="submission" date="2015-06" db="EMBL/GenBank/DDBJ databases">
        <authorList>
            <person name="Ju K.-S."/>
            <person name="Doroghazi J.R."/>
            <person name="Metcalf W.W."/>
        </authorList>
    </citation>
    <scope>NUCLEOTIDE SEQUENCE [LARGE SCALE GENOMIC DNA]</scope>
    <source>
        <strain evidence="1 2">NRRL 3414</strain>
    </source>
</reference>
<comment type="caution">
    <text evidence="1">The sequence shown here is derived from an EMBL/GenBank/DDBJ whole genome shotgun (WGS) entry which is preliminary data.</text>
</comment>
<name>A0A0J7YUJ6_STRVR</name>
<dbReference type="EMBL" id="LFNT01000132">
    <property type="protein sequence ID" value="KMS66833.1"/>
    <property type="molecule type" value="Genomic_DNA"/>
</dbReference>
<sequence length="358" mass="39752">MASHPTGLFPVTDPARHAKGRQKMHGLALYTTHVWEAAATTKTSLCRIHGIEVDTERVALEIAPALAAIRTLDLEVIKNSQTPADQTRYTDTLASELEGQVVRGLLLLRNADIHLPATVDVQADRVVGEGAGFRVMPIWKSYDKLPSAIRTSTGTAASAHSAYRVAVAGRLVIETLLDALAFFRRCDPSLPRLVTGTQDLEYFPLRPYTTHDYERRHPDMPNRAQVEEQVRQATQESPPYGSSREILHRLDLDGGPVYCGYSLRLPLRTAFTEPEDQIARDIEAGFPYVAHDEHGDVRPVAVDATGQLVAAGTPLAKLALPTPRRHPLPETWHAEWDLAATDAFWYRNQRHLRDGTEV</sequence>
<accession>A0A0J7YUJ6</accession>
<dbReference type="PATRIC" id="fig|1938.3.peg.1506"/>
<evidence type="ECO:0000313" key="2">
    <source>
        <dbReference type="Proteomes" id="UP000037432"/>
    </source>
</evidence>
<dbReference type="AlphaFoldDB" id="A0A0J7YUJ6"/>
<dbReference type="OrthoDB" id="4537865at2"/>